<dbReference type="Proteomes" id="UP000324222">
    <property type="component" value="Unassembled WGS sequence"/>
</dbReference>
<name>A0A5B7ILN2_PORTR</name>
<dbReference type="EMBL" id="VSRR010060930">
    <property type="protein sequence ID" value="MPC82859.1"/>
    <property type="molecule type" value="Genomic_DNA"/>
</dbReference>
<reference evidence="1 2" key="1">
    <citation type="submission" date="2019-05" db="EMBL/GenBank/DDBJ databases">
        <title>Another draft genome of Portunus trituberculatus and its Hox gene families provides insights of decapod evolution.</title>
        <authorList>
            <person name="Jeong J.-H."/>
            <person name="Song I."/>
            <person name="Kim S."/>
            <person name="Choi T."/>
            <person name="Kim D."/>
            <person name="Ryu S."/>
            <person name="Kim W."/>
        </authorList>
    </citation>
    <scope>NUCLEOTIDE SEQUENCE [LARGE SCALE GENOMIC DNA]</scope>
    <source>
        <tissue evidence="1">Muscle</tissue>
    </source>
</reference>
<organism evidence="1 2">
    <name type="scientific">Portunus trituberculatus</name>
    <name type="common">Swimming crab</name>
    <name type="synonym">Neptunus trituberculatus</name>
    <dbReference type="NCBI Taxonomy" id="210409"/>
    <lineage>
        <taxon>Eukaryota</taxon>
        <taxon>Metazoa</taxon>
        <taxon>Ecdysozoa</taxon>
        <taxon>Arthropoda</taxon>
        <taxon>Crustacea</taxon>
        <taxon>Multicrustacea</taxon>
        <taxon>Malacostraca</taxon>
        <taxon>Eumalacostraca</taxon>
        <taxon>Eucarida</taxon>
        <taxon>Decapoda</taxon>
        <taxon>Pleocyemata</taxon>
        <taxon>Brachyura</taxon>
        <taxon>Eubrachyura</taxon>
        <taxon>Portunoidea</taxon>
        <taxon>Portunidae</taxon>
        <taxon>Portuninae</taxon>
        <taxon>Portunus</taxon>
    </lineage>
</organism>
<sequence length="66" mass="7476">MLKTHLMMSCSSPSSSDGDLSLPFLEPLEQKVKAPLLHYWLSVYSLSPSDISFPRLLVYLRFIMGT</sequence>
<protein>
    <submittedName>
        <fullName evidence="1">Uncharacterized protein</fullName>
    </submittedName>
</protein>
<keyword evidence="2" id="KW-1185">Reference proteome</keyword>
<dbReference type="AlphaFoldDB" id="A0A5B7ILN2"/>
<evidence type="ECO:0000313" key="2">
    <source>
        <dbReference type="Proteomes" id="UP000324222"/>
    </source>
</evidence>
<gene>
    <name evidence="1" type="ORF">E2C01_077544</name>
</gene>
<accession>A0A5B7ILN2</accession>
<evidence type="ECO:0000313" key="1">
    <source>
        <dbReference type="EMBL" id="MPC82859.1"/>
    </source>
</evidence>
<proteinExistence type="predicted"/>
<comment type="caution">
    <text evidence="1">The sequence shown here is derived from an EMBL/GenBank/DDBJ whole genome shotgun (WGS) entry which is preliminary data.</text>
</comment>